<dbReference type="EC" id="2.5.1.17" evidence="3"/>
<dbReference type="InterPro" id="IPR027417">
    <property type="entry name" value="P-loop_NTPase"/>
</dbReference>
<dbReference type="PANTHER" id="PTHR46638:SF1">
    <property type="entry name" value="CORRINOID ADENOSYLTRANSFERASE"/>
    <property type="match status" value="1"/>
</dbReference>
<evidence type="ECO:0000256" key="7">
    <source>
        <dbReference type="ARBA" id="ARBA00033354"/>
    </source>
</evidence>
<dbReference type="PANTHER" id="PTHR46638">
    <property type="entry name" value="CORRINOID ADENOSYLTRANSFERASE"/>
    <property type="match status" value="1"/>
</dbReference>
<dbReference type="SUPFAM" id="SSF52540">
    <property type="entry name" value="P-loop containing nucleoside triphosphate hydrolases"/>
    <property type="match status" value="1"/>
</dbReference>
<comment type="pathway">
    <text evidence="1">Cofactor biosynthesis; adenosylcobalamin biosynthesis; adenosylcobalamin from cob(II)yrinate a,c-diamide: step 2/7.</text>
</comment>
<evidence type="ECO:0000256" key="9">
    <source>
        <dbReference type="ARBA" id="ARBA00048692"/>
    </source>
</evidence>
<keyword evidence="10" id="KW-0808">Transferase</keyword>
<comment type="catalytic activity">
    <reaction evidence="9">
        <text>2 cob(II)alamin + reduced [electron-transfer flavoprotein] + 2 ATP = 2 adenosylcob(III)alamin + 2 triphosphate + oxidized [electron-transfer flavoprotein] + 3 H(+)</text>
        <dbReference type="Rhea" id="RHEA:28671"/>
        <dbReference type="Rhea" id="RHEA-COMP:10685"/>
        <dbReference type="Rhea" id="RHEA-COMP:10686"/>
        <dbReference type="ChEBI" id="CHEBI:15378"/>
        <dbReference type="ChEBI" id="CHEBI:16304"/>
        <dbReference type="ChEBI" id="CHEBI:18036"/>
        <dbReference type="ChEBI" id="CHEBI:18408"/>
        <dbReference type="ChEBI" id="CHEBI:30616"/>
        <dbReference type="ChEBI" id="CHEBI:57692"/>
        <dbReference type="ChEBI" id="CHEBI:58307"/>
        <dbReference type="EC" id="2.5.1.17"/>
    </reaction>
</comment>
<evidence type="ECO:0000256" key="2">
    <source>
        <dbReference type="ARBA" id="ARBA00007487"/>
    </source>
</evidence>
<comment type="catalytic activity">
    <reaction evidence="8">
        <text>2 cob(II)yrinate a,c diamide + reduced [electron-transfer flavoprotein] + 2 ATP = 2 adenosylcob(III)yrinate a,c-diamide + 2 triphosphate + oxidized [electron-transfer flavoprotein] + 3 H(+)</text>
        <dbReference type="Rhea" id="RHEA:11528"/>
        <dbReference type="Rhea" id="RHEA-COMP:10685"/>
        <dbReference type="Rhea" id="RHEA-COMP:10686"/>
        <dbReference type="ChEBI" id="CHEBI:15378"/>
        <dbReference type="ChEBI" id="CHEBI:18036"/>
        <dbReference type="ChEBI" id="CHEBI:30616"/>
        <dbReference type="ChEBI" id="CHEBI:57692"/>
        <dbReference type="ChEBI" id="CHEBI:58307"/>
        <dbReference type="ChEBI" id="CHEBI:58503"/>
        <dbReference type="ChEBI" id="CHEBI:58537"/>
        <dbReference type="EC" id="2.5.1.17"/>
    </reaction>
</comment>
<proteinExistence type="inferred from homology"/>
<dbReference type="Gene3D" id="3.40.50.300">
    <property type="entry name" value="P-loop containing nucleotide triphosphate hydrolases"/>
    <property type="match status" value="1"/>
</dbReference>
<evidence type="ECO:0000256" key="4">
    <source>
        <dbReference type="ARBA" id="ARBA00024929"/>
    </source>
</evidence>
<evidence type="ECO:0000256" key="6">
    <source>
        <dbReference type="ARBA" id="ARBA00033334"/>
    </source>
</evidence>
<dbReference type="Pfam" id="PF02572">
    <property type="entry name" value="CobA_CobO_BtuR"/>
    <property type="match status" value="1"/>
</dbReference>
<dbReference type="GO" id="GO:0009236">
    <property type="term" value="P:cobalamin biosynthetic process"/>
    <property type="evidence" value="ECO:0007669"/>
    <property type="project" value="InterPro"/>
</dbReference>
<dbReference type="InterPro" id="IPR003724">
    <property type="entry name" value="CblAdoTrfase_CobA"/>
</dbReference>
<evidence type="ECO:0000313" key="10">
    <source>
        <dbReference type="EMBL" id="TKJ39046.1"/>
    </source>
</evidence>
<dbReference type="PIRSF" id="PIRSF015617">
    <property type="entry name" value="Adensltrnsf_CobA"/>
    <property type="match status" value="1"/>
</dbReference>
<dbReference type="GO" id="GO:0008817">
    <property type="term" value="F:corrinoid adenosyltransferase activity"/>
    <property type="evidence" value="ECO:0007669"/>
    <property type="project" value="UniProtKB-EC"/>
</dbReference>
<protein>
    <recommendedName>
        <fullName evidence="3">corrinoid adenosyltransferase</fullName>
        <ecNumber evidence="3">2.5.1.17</ecNumber>
    </recommendedName>
    <alternativeName>
        <fullName evidence="5">Cob(II)alamin adenosyltransferase</fullName>
    </alternativeName>
    <alternativeName>
        <fullName evidence="7">Cob(II)yrinic acid a,c-diamide adenosyltransferase</fullName>
    </alternativeName>
    <alternativeName>
        <fullName evidence="6">Cobinamide/cobalamin adenosyltransferase</fullName>
    </alternativeName>
</protein>
<evidence type="ECO:0000256" key="3">
    <source>
        <dbReference type="ARBA" id="ARBA00012454"/>
    </source>
</evidence>
<dbReference type="GO" id="GO:0005524">
    <property type="term" value="F:ATP binding"/>
    <property type="evidence" value="ECO:0007669"/>
    <property type="project" value="InterPro"/>
</dbReference>
<dbReference type="EMBL" id="NJBN01000008">
    <property type="protein sequence ID" value="TKJ39046.1"/>
    <property type="molecule type" value="Genomic_DNA"/>
</dbReference>
<evidence type="ECO:0000256" key="5">
    <source>
        <dbReference type="ARBA" id="ARBA00031529"/>
    </source>
</evidence>
<comment type="function">
    <text evidence="4">Required for both de novo synthesis of the corrin ring for the assimilation of exogenous corrinoids. Participates in the adenosylation of a variety of incomplete and complete corrinoids.</text>
</comment>
<comment type="caution">
    <text evidence="10">The sequence shown here is derived from an EMBL/GenBank/DDBJ whole genome shotgun (WGS) entry which is preliminary data.</text>
</comment>
<comment type="similarity">
    <text evidence="2">Belongs to the Cob(I)alamin adenosyltransferase family.</text>
</comment>
<name>A0A532UVS8_UNCL8</name>
<evidence type="ECO:0000313" key="11">
    <source>
        <dbReference type="Proteomes" id="UP000319619"/>
    </source>
</evidence>
<gene>
    <name evidence="10" type="ORF">CEE37_11520</name>
</gene>
<accession>A0A532UVS8</accession>
<reference evidence="10 11" key="1">
    <citation type="submission" date="2017-06" db="EMBL/GenBank/DDBJ databases">
        <title>Novel microbial phyla capable of carbon fixation and sulfur reduction in deep-sea sediments.</title>
        <authorList>
            <person name="Huang J."/>
            <person name="Baker B."/>
            <person name="Wang Y."/>
        </authorList>
    </citation>
    <scope>NUCLEOTIDE SEQUENCE [LARGE SCALE GENOMIC DNA]</scope>
    <source>
        <strain evidence="10">B3_LCP</strain>
    </source>
</reference>
<organism evidence="10 11">
    <name type="scientific">candidate division LCP-89 bacterium B3_LCP</name>
    <dbReference type="NCBI Taxonomy" id="2012998"/>
    <lineage>
        <taxon>Bacteria</taxon>
        <taxon>Pseudomonadati</taxon>
        <taxon>Bacteria division LCP-89</taxon>
    </lineage>
</organism>
<dbReference type="AlphaFoldDB" id="A0A532UVS8"/>
<dbReference type="Proteomes" id="UP000319619">
    <property type="component" value="Unassembled WGS sequence"/>
</dbReference>
<sequence length="176" mass="19670">MKKTDKGFVQIYTGDGKGKTTAALGLALRAAGAGLQVRIVQFMKGQSYSELEALKRFEDLIQIFQTGGLKCIRKEEVTEIDRREAARGLDLAHKFLKDDSVDILILDEILVAHWFELVDLGAILEIIELRPDSMELVLTGRKAPSELIEKADLVSEIKEVKHYYQQGVPARKGIES</sequence>
<evidence type="ECO:0000256" key="1">
    <source>
        <dbReference type="ARBA" id="ARBA00005121"/>
    </source>
</evidence>
<evidence type="ECO:0000256" key="8">
    <source>
        <dbReference type="ARBA" id="ARBA00048555"/>
    </source>
</evidence>